<dbReference type="GO" id="GO:0071555">
    <property type="term" value="P:cell wall organization"/>
    <property type="evidence" value="ECO:0007669"/>
    <property type="project" value="UniProtKB-KW"/>
</dbReference>
<comment type="similarity">
    <text evidence="2 10">Belongs to the peptidase S11 family.</text>
</comment>
<keyword evidence="14" id="KW-0121">Carboxypeptidase</keyword>
<evidence type="ECO:0000256" key="2">
    <source>
        <dbReference type="ARBA" id="ARBA00007164"/>
    </source>
</evidence>
<dbReference type="InterPro" id="IPR037167">
    <property type="entry name" value="Peptidase_S11_C_sf"/>
</dbReference>
<feature type="domain" description="Peptidase S11 D-alanyl-D-alanine carboxypeptidase A N-terminal" evidence="13">
    <location>
        <begin position="33"/>
        <end position="276"/>
    </location>
</feature>
<evidence type="ECO:0000256" key="10">
    <source>
        <dbReference type="RuleBase" id="RU004016"/>
    </source>
</evidence>
<feature type="signal peptide" evidence="12">
    <location>
        <begin position="1"/>
        <end position="26"/>
    </location>
</feature>
<evidence type="ECO:0000256" key="9">
    <source>
        <dbReference type="PIRSR" id="PIRSR618044-2"/>
    </source>
</evidence>
<keyword evidence="3 12" id="KW-0732">Signal</keyword>
<dbReference type="Pfam" id="PF00768">
    <property type="entry name" value="Peptidase_S11"/>
    <property type="match status" value="1"/>
</dbReference>
<dbReference type="GO" id="GO:0008360">
    <property type="term" value="P:regulation of cell shape"/>
    <property type="evidence" value="ECO:0007669"/>
    <property type="project" value="UniProtKB-KW"/>
</dbReference>
<feature type="transmembrane region" description="Helical" evidence="11">
    <location>
        <begin position="420"/>
        <end position="439"/>
    </location>
</feature>
<evidence type="ECO:0000313" key="15">
    <source>
        <dbReference type="Proteomes" id="UP000823960"/>
    </source>
</evidence>
<evidence type="ECO:0000256" key="12">
    <source>
        <dbReference type="SAM" id="SignalP"/>
    </source>
</evidence>
<dbReference type="InterPro" id="IPR012338">
    <property type="entry name" value="Beta-lactam/transpept-like"/>
</dbReference>
<dbReference type="GO" id="GO:0009252">
    <property type="term" value="P:peptidoglycan biosynthetic process"/>
    <property type="evidence" value="ECO:0007669"/>
    <property type="project" value="UniProtKB-KW"/>
</dbReference>
<dbReference type="GO" id="GO:0006508">
    <property type="term" value="P:proteolysis"/>
    <property type="evidence" value="ECO:0007669"/>
    <property type="project" value="InterPro"/>
</dbReference>
<dbReference type="InterPro" id="IPR015956">
    <property type="entry name" value="Peniciliin-bd_prot_C_sf"/>
</dbReference>
<dbReference type="Proteomes" id="UP000823960">
    <property type="component" value="Unassembled WGS sequence"/>
</dbReference>
<keyword evidence="7" id="KW-0961">Cell wall biogenesis/degradation</keyword>
<keyword evidence="11" id="KW-1133">Transmembrane helix</keyword>
<comment type="function">
    <text evidence="1">Removes C-terminal D-alanyl residues from sugar-peptide cell wall precursors.</text>
</comment>
<evidence type="ECO:0000256" key="4">
    <source>
        <dbReference type="ARBA" id="ARBA00022801"/>
    </source>
</evidence>
<gene>
    <name evidence="14" type="ORF">IAD28_00675</name>
</gene>
<feature type="active site" evidence="8">
    <location>
        <position position="131"/>
    </location>
</feature>
<dbReference type="GO" id="GO:0009002">
    <property type="term" value="F:serine-type D-Ala-D-Ala carboxypeptidase activity"/>
    <property type="evidence" value="ECO:0007669"/>
    <property type="project" value="InterPro"/>
</dbReference>
<evidence type="ECO:0000256" key="5">
    <source>
        <dbReference type="ARBA" id="ARBA00022960"/>
    </source>
</evidence>
<dbReference type="InterPro" id="IPR018044">
    <property type="entry name" value="Peptidase_S11"/>
</dbReference>
<dbReference type="SUPFAM" id="SSF56601">
    <property type="entry name" value="beta-lactamase/transpeptidase-like"/>
    <property type="match status" value="1"/>
</dbReference>
<dbReference type="Gene3D" id="2.60.410.10">
    <property type="entry name" value="D-Ala-D-Ala carboxypeptidase, C-terminal domain"/>
    <property type="match status" value="1"/>
</dbReference>
<evidence type="ECO:0000259" key="13">
    <source>
        <dbReference type="Pfam" id="PF00768"/>
    </source>
</evidence>
<name>A0A9D1T4B4_9FIRM</name>
<organism evidence="14 15">
    <name type="scientific">Candidatus Faeciplasma avium</name>
    <dbReference type="NCBI Taxonomy" id="2840798"/>
    <lineage>
        <taxon>Bacteria</taxon>
        <taxon>Bacillati</taxon>
        <taxon>Bacillota</taxon>
        <taxon>Clostridia</taxon>
        <taxon>Eubacteriales</taxon>
        <taxon>Oscillospiraceae</taxon>
        <taxon>Oscillospiraceae incertae sedis</taxon>
        <taxon>Candidatus Faeciplasma</taxon>
    </lineage>
</organism>
<evidence type="ECO:0000256" key="1">
    <source>
        <dbReference type="ARBA" id="ARBA00003217"/>
    </source>
</evidence>
<keyword evidence="5" id="KW-0133">Cell shape</keyword>
<feature type="active site" description="Proton acceptor" evidence="8">
    <location>
        <position position="69"/>
    </location>
</feature>
<dbReference type="PRINTS" id="PR00725">
    <property type="entry name" value="DADACBPTASE1"/>
</dbReference>
<evidence type="ECO:0000256" key="8">
    <source>
        <dbReference type="PIRSR" id="PIRSR618044-1"/>
    </source>
</evidence>
<dbReference type="PANTHER" id="PTHR21581:SF26">
    <property type="entry name" value="D-ALANYL-D-ALANINE ENDOPEPTIDASE"/>
    <property type="match status" value="1"/>
</dbReference>
<reference evidence="14" key="1">
    <citation type="submission" date="2020-10" db="EMBL/GenBank/DDBJ databases">
        <authorList>
            <person name="Gilroy R."/>
        </authorList>
    </citation>
    <scope>NUCLEOTIDE SEQUENCE</scope>
    <source>
        <strain evidence="14">1370</strain>
    </source>
</reference>
<keyword evidence="11" id="KW-0472">Membrane</keyword>
<comment type="caution">
    <text evidence="14">The sequence shown here is derived from an EMBL/GenBank/DDBJ whole genome shotgun (WGS) entry which is preliminary data.</text>
</comment>
<keyword evidence="14" id="KW-0645">Protease</keyword>
<keyword evidence="4" id="KW-0378">Hydrolase</keyword>
<evidence type="ECO:0000256" key="6">
    <source>
        <dbReference type="ARBA" id="ARBA00022984"/>
    </source>
</evidence>
<feature type="binding site" evidence="9">
    <location>
        <position position="246"/>
    </location>
    <ligand>
        <name>substrate</name>
    </ligand>
</feature>
<feature type="active site" description="Acyl-ester intermediate" evidence="8">
    <location>
        <position position="66"/>
    </location>
</feature>
<sequence length="458" mass="51155">MLLRRATAVFVSLVLSFSLLSQSAAAFTFSLPSELNITSEAVYLVNLDTKEVVLEKNGDKQLVPASLTKIMTAILLLEEYKDNIHGLSTTYVSGTSACFDELYLTGCSNADIQIGEKVSYKDLLYALMLRSACEAANIIAYNLAGSLEAFAQMMNDKAYELGCRNTHFTNAHGLFWEDHYTTAHDMAIITQYALTLPMFEEISCSQEYTMEATNFHGEPRKIIHTNFMMSKAQGGDNYYEYVKGIKTGTLDEAGRCLVSLAMKDGYSYLLVTMGAPQKDANGNNVYYNFIDAKAIYTWAFDNLRYTDLILGTEELAEVPVSYGEGRDFVIVRPEESYSRIWDLSVPLSSLHKKITVYENVVAPVNEGDTLGTLELQYAGETLVTMDLVATSSLARSRQAELMTVAQNFVGSEHFYDAVKYTAGFFLIYTILIIIIKIAVAKQNKKQSYLMGGRTRRRK</sequence>
<dbReference type="Gene3D" id="3.40.710.10">
    <property type="entry name" value="DD-peptidase/beta-lactamase superfamily"/>
    <property type="match status" value="1"/>
</dbReference>
<evidence type="ECO:0000256" key="3">
    <source>
        <dbReference type="ARBA" id="ARBA00022729"/>
    </source>
</evidence>
<proteinExistence type="inferred from homology"/>
<feature type="chain" id="PRO_5039215524" evidence="12">
    <location>
        <begin position="27"/>
        <end position="458"/>
    </location>
</feature>
<evidence type="ECO:0000256" key="7">
    <source>
        <dbReference type="ARBA" id="ARBA00023316"/>
    </source>
</evidence>
<dbReference type="AlphaFoldDB" id="A0A9D1T4B4"/>
<evidence type="ECO:0000256" key="11">
    <source>
        <dbReference type="SAM" id="Phobius"/>
    </source>
</evidence>
<protein>
    <submittedName>
        <fullName evidence="14">D-alanyl-D-alanine carboxypeptidase</fullName>
    </submittedName>
</protein>
<keyword evidence="11" id="KW-0812">Transmembrane</keyword>
<reference evidence="14" key="2">
    <citation type="journal article" date="2021" name="PeerJ">
        <title>Extensive microbial diversity within the chicken gut microbiome revealed by metagenomics and culture.</title>
        <authorList>
            <person name="Gilroy R."/>
            <person name="Ravi A."/>
            <person name="Getino M."/>
            <person name="Pursley I."/>
            <person name="Horton D.L."/>
            <person name="Alikhan N.F."/>
            <person name="Baker D."/>
            <person name="Gharbi K."/>
            <person name="Hall N."/>
            <person name="Watson M."/>
            <person name="Adriaenssens E.M."/>
            <person name="Foster-Nyarko E."/>
            <person name="Jarju S."/>
            <person name="Secka A."/>
            <person name="Antonio M."/>
            <person name="Oren A."/>
            <person name="Chaudhuri R.R."/>
            <person name="La Ragione R."/>
            <person name="Hildebrand F."/>
            <person name="Pallen M.J."/>
        </authorList>
    </citation>
    <scope>NUCLEOTIDE SEQUENCE</scope>
    <source>
        <strain evidence="14">1370</strain>
    </source>
</reference>
<dbReference type="EMBL" id="DVOL01000009">
    <property type="protein sequence ID" value="HIV10198.1"/>
    <property type="molecule type" value="Genomic_DNA"/>
</dbReference>
<keyword evidence="6" id="KW-0573">Peptidoglycan synthesis</keyword>
<dbReference type="InterPro" id="IPR001967">
    <property type="entry name" value="Peptidase_S11_N"/>
</dbReference>
<dbReference type="PANTHER" id="PTHR21581">
    <property type="entry name" value="D-ALANYL-D-ALANINE CARBOXYPEPTIDASE"/>
    <property type="match status" value="1"/>
</dbReference>
<accession>A0A9D1T4B4</accession>
<evidence type="ECO:0000313" key="14">
    <source>
        <dbReference type="EMBL" id="HIV10198.1"/>
    </source>
</evidence>
<dbReference type="SUPFAM" id="SSF69189">
    <property type="entry name" value="Penicillin-binding protein associated domain"/>
    <property type="match status" value="1"/>
</dbReference>